<dbReference type="AlphaFoldDB" id="A0A6G7K7K4"/>
<keyword evidence="3" id="KW-0732">Signal</keyword>
<keyword evidence="6" id="KW-1185">Reference proteome</keyword>
<dbReference type="InterPro" id="IPR025376">
    <property type="entry name" value="CD1107-like_dom"/>
</dbReference>
<feature type="signal peptide" evidence="3">
    <location>
        <begin position="1"/>
        <end position="27"/>
    </location>
</feature>
<dbReference type="Proteomes" id="UP000501451">
    <property type="component" value="Chromosome"/>
</dbReference>
<feature type="region of interest" description="Disordered" evidence="1">
    <location>
        <begin position="204"/>
        <end position="235"/>
    </location>
</feature>
<feature type="chain" id="PRO_5026193212" evidence="3">
    <location>
        <begin position="28"/>
        <end position="235"/>
    </location>
</feature>
<evidence type="ECO:0000259" key="4">
    <source>
        <dbReference type="Pfam" id="PF14283"/>
    </source>
</evidence>
<proteinExistence type="predicted"/>
<gene>
    <name evidence="5" type="ORF">G7057_01210</name>
</gene>
<dbReference type="RefSeq" id="WP_166160657.1">
    <property type="nucleotide sequence ID" value="NZ_CP049740.1"/>
</dbReference>
<evidence type="ECO:0000256" key="1">
    <source>
        <dbReference type="SAM" id="MobiDB-lite"/>
    </source>
</evidence>
<feature type="transmembrane region" description="Helical" evidence="2">
    <location>
        <begin position="171"/>
        <end position="191"/>
    </location>
</feature>
<evidence type="ECO:0000313" key="5">
    <source>
        <dbReference type="EMBL" id="QII81222.1"/>
    </source>
</evidence>
<evidence type="ECO:0000256" key="3">
    <source>
        <dbReference type="SAM" id="SignalP"/>
    </source>
</evidence>
<feature type="compositionally biased region" description="Acidic residues" evidence="1">
    <location>
        <begin position="207"/>
        <end position="235"/>
    </location>
</feature>
<keyword evidence="2" id="KW-0472">Membrane</keyword>
<organism evidence="5 6">
    <name type="scientific">Jeotgalibaca arthritidis</name>
    <dbReference type="NCBI Taxonomy" id="1868794"/>
    <lineage>
        <taxon>Bacteria</taxon>
        <taxon>Bacillati</taxon>
        <taxon>Bacillota</taxon>
        <taxon>Bacilli</taxon>
        <taxon>Lactobacillales</taxon>
        <taxon>Carnobacteriaceae</taxon>
        <taxon>Jeotgalibaca</taxon>
    </lineage>
</organism>
<name>A0A6G7K7K4_9LACT</name>
<accession>A0A6G7K7K4</accession>
<feature type="domain" description="Mobile element protein CD1107-like" evidence="4">
    <location>
        <begin position="50"/>
        <end position="199"/>
    </location>
</feature>
<dbReference type="EMBL" id="CP049740">
    <property type="protein sequence ID" value="QII81222.1"/>
    <property type="molecule type" value="Genomic_DNA"/>
</dbReference>
<reference evidence="5 6" key="1">
    <citation type="journal article" date="2017" name="Int. J. Syst. Evol. Microbiol.">
        <title>Jeotgalibaca porci sp. nov. and Jeotgalibaca arthritidis sp. nov., isolated from pigs, and emended description of the genus Jeotgalibaca.</title>
        <authorList>
            <person name="Zamora L."/>
            <person name="Perez-Sancho M."/>
            <person name="Dominguez L."/>
            <person name="Fernandez-Garayzabal J.F."/>
            <person name="Vela A.I."/>
        </authorList>
    </citation>
    <scope>NUCLEOTIDE SEQUENCE [LARGE SCALE GENOMIC DNA]</scope>
    <source>
        <strain evidence="5 6">CECT 9157</strain>
    </source>
</reference>
<protein>
    <submittedName>
        <fullName evidence="5">DUF4366 domain-containing protein</fullName>
    </submittedName>
</protein>
<sequence length="235" mass="26242">MKNKNRILATLLTIMLCFTTFSTAVFAGGGEEEITTIPEVNEPVKSNPTALTPDGNLTLVDDVSGEQAEDKQFVTVISKNGNYFYLVIDRAGDRQNVYFLNLVDEEDLLTLIEEDKPKQQEVPQICNCINLCEEGKIDPNCSLCRNDLTKCTGKPLTPTSPPEPEKEKNKGMGGILLLLIVGMAGGGIYYFKVLKDKQNTKGNTLLDDYDFDDEEDDEYEYETEIDDEDESEVDI</sequence>
<dbReference type="Pfam" id="PF14283">
    <property type="entry name" value="CD1107-like"/>
    <property type="match status" value="1"/>
</dbReference>
<keyword evidence="2" id="KW-0812">Transmembrane</keyword>
<evidence type="ECO:0000313" key="6">
    <source>
        <dbReference type="Proteomes" id="UP000501451"/>
    </source>
</evidence>
<dbReference type="KEGG" id="jar:G7057_01210"/>
<evidence type="ECO:0000256" key="2">
    <source>
        <dbReference type="SAM" id="Phobius"/>
    </source>
</evidence>
<keyword evidence="2" id="KW-1133">Transmembrane helix</keyword>